<comment type="caution">
    <text evidence="1">The sequence shown here is derived from an EMBL/GenBank/DDBJ whole genome shotgun (WGS) entry which is preliminary data.</text>
</comment>
<sequence length="46" mass="5128">MAALYKNLFTVLPRILAALHPGYLLVDAVNLRRPIQALLQAVQIQT</sequence>
<organism evidence="1 2">
    <name type="scientific">Silvimonas terrae</name>
    <dbReference type="NCBI Taxonomy" id="300266"/>
    <lineage>
        <taxon>Bacteria</taxon>
        <taxon>Pseudomonadati</taxon>
        <taxon>Pseudomonadota</taxon>
        <taxon>Betaproteobacteria</taxon>
        <taxon>Neisseriales</taxon>
        <taxon>Chitinibacteraceae</taxon>
        <taxon>Silvimonas</taxon>
    </lineage>
</organism>
<accession>A0A840RIW8</accession>
<gene>
    <name evidence="1" type="ORF">HNQ50_002919</name>
</gene>
<name>A0A840RIW8_9NEIS</name>
<dbReference type="AlphaFoldDB" id="A0A840RIW8"/>
<keyword evidence="2" id="KW-1185">Reference proteome</keyword>
<protein>
    <submittedName>
        <fullName evidence="1">Uncharacterized protein</fullName>
    </submittedName>
</protein>
<proteinExistence type="predicted"/>
<dbReference type="EMBL" id="JACHHN010000005">
    <property type="protein sequence ID" value="MBB5192182.1"/>
    <property type="molecule type" value="Genomic_DNA"/>
</dbReference>
<evidence type="ECO:0000313" key="1">
    <source>
        <dbReference type="EMBL" id="MBB5192182.1"/>
    </source>
</evidence>
<reference evidence="1 2" key="1">
    <citation type="submission" date="2020-08" db="EMBL/GenBank/DDBJ databases">
        <title>Genomic Encyclopedia of Type Strains, Phase IV (KMG-IV): sequencing the most valuable type-strain genomes for metagenomic binning, comparative biology and taxonomic classification.</title>
        <authorList>
            <person name="Goeker M."/>
        </authorList>
    </citation>
    <scope>NUCLEOTIDE SEQUENCE [LARGE SCALE GENOMIC DNA]</scope>
    <source>
        <strain evidence="1 2">DSM 18233</strain>
    </source>
</reference>
<dbReference type="Proteomes" id="UP000543030">
    <property type="component" value="Unassembled WGS sequence"/>
</dbReference>
<evidence type="ECO:0000313" key="2">
    <source>
        <dbReference type="Proteomes" id="UP000543030"/>
    </source>
</evidence>